<evidence type="ECO:0000313" key="4">
    <source>
        <dbReference type="Proteomes" id="UP001239994"/>
    </source>
</evidence>
<dbReference type="SMART" id="SM00409">
    <property type="entry name" value="IG"/>
    <property type="match status" value="1"/>
</dbReference>
<dbReference type="Proteomes" id="UP001239994">
    <property type="component" value="Unassembled WGS sequence"/>
</dbReference>
<comment type="caution">
    <text evidence="3">The sequence shown here is derived from an EMBL/GenBank/DDBJ whole genome shotgun (WGS) entry which is preliminary data.</text>
</comment>
<gene>
    <name evidence="3" type="ORF">P4O66_005239</name>
</gene>
<reference evidence="3" key="1">
    <citation type="submission" date="2023-03" db="EMBL/GenBank/DDBJ databases">
        <title>Electrophorus voltai genome.</title>
        <authorList>
            <person name="Bian C."/>
        </authorList>
    </citation>
    <scope>NUCLEOTIDE SEQUENCE</scope>
    <source>
        <strain evidence="3">CB-2022</strain>
        <tissue evidence="3">Muscle</tissue>
    </source>
</reference>
<keyword evidence="4" id="KW-1185">Reference proteome</keyword>
<dbReference type="Gene3D" id="2.60.40.10">
    <property type="entry name" value="Immunoglobulins"/>
    <property type="match status" value="1"/>
</dbReference>
<accession>A0AAD9E4C4</accession>
<dbReference type="InterPro" id="IPR013783">
    <property type="entry name" value="Ig-like_fold"/>
</dbReference>
<evidence type="ECO:0000313" key="3">
    <source>
        <dbReference type="EMBL" id="KAK1806745.1"/>
    </source>
</evidence>
<proteinExistence type="predicted"/>
<keyword evidence="1" id="KW-0472">Membrane</keyword>
<dbReference type="InterPro" id="IPR007110">
    <property type="entry name" value="Ig-like_dom"/>
</dbReference>
<feature type="transmembrane region" description="Helical" evidence="1">
    <location>
        <begin position="181"/>
        <end position="206"/>
    </location>
</feature>
<protein>
    <recommendedName>
        <fullName evidence="2">Ig-like domain-containing protein</fullName>
    </recommendedName>
</protein>
<dbReference type="PROSITE" id="PS50835">
    <property type="entry name" value="IG_LIKE"/>
    <property type="match status" value="1"/>
</dbReference>
<name>A0AAD9E4C4_9TELE</name>
<evidence type="ECO:0000256" key="1">
    <source>
        <dbReference type="SAM" id="Phobius"/>
    </source>
</evidence>
<dbReference type="SUPFAM" id="SSF48726">
    <property type="entry name" value="Immunoglobulin"/>
    <property type="match status" value="1"/>
</dbReference>
<evidence type="ECO:0000259" key="2">
    <source>
        <dbReference type="PROSITE" id="PS50835"/>
    </source>
</evidence>
<organism evidence="3 4">
    <name type="scientific">Electrophorus voltai</name>
    <dbReference type="NCBI Taxonomy" id="2609070"/>
    <lineage>
        <taxon>Eukaryota</taxon>
        <taxon>Metazoa</taxon>
        <taxon>Chordata</taxon>
        <taxon>Craniata</taxon>
        <taxon>Vertebrata</taxon>
        <taxon>Euteleostomi</taxon>
        <taxon>Actinopterygii</taxon>
        <taxon>Neopterygii</taxon>
        <taxon>Teleostei</taxon>
        <taxon>Ostariophysi</taxon>
        <taxon>Gymnotiformes</taxon>
        <taxon>Gymnotoidei</taxon>
        <taxon>Gymnotidae</taxon>
        <taxon>Electrophorus</taxon>
    </lineage>
</organism>
<keyword evidence="1" id="KW-0812">Transmembrane</keyword>
<keyword evidence="1" id="KW-1133">Transmembrane helix</keyword>
<dbReference type="AlphaFoldDB" id="A0AAD9E4C4"/>
<dbReference type="InterPro" id="IPR003599">
    <property type="entry name" value="Ig_sub"/>
</dbReference>
<dbReference type="InterPro" id="IPR036179">
    <property type="entry name" value="Ig-like_dom_sf"/>
</dbReference>
<feature type="domain" description="Ig-like" evidence="2">
    <location>
        <begin position="19"/>
        <end position="136"/>
    </location>
</feature>
<sequence>MQYCAEVRIIVKDERLFQPMTEAAVSVFSILFAGCEVFGPFSAVVNSAVTFSCPSQSLHPGAKQVTWRTIQGQETFPTTHCPSLCNSSSAQRPLCERARVLKNGSLTISPVDFQDALWYWCAGNASACSRFKLNVTEKHFTSLTKIISVSNKVTSKSQTTQYLSETAGSSREETVDVSSNVTVIVTASTVSVLIIMALLLAVGFSLKKHKRKGVSKIELENQFAAYEDIFANDNFVYSYITEPAKMCTCKSLLC</sequence>
<dbReference type="EMBL" id="JAROKS010000001">
    <property type="protein sequence ID" value="KAK1806745.1"/>
    <property type="molecule type" value="Genomic_DNA"/>
</dbReference>